<feature type="compositionally biased region" description="Pro residues" evidence="3">
    <location>
        <begin position="1"/>
        <end position="10"/>
    </location>
</feature>
<keyword evidence="1" id="KW-0677">Repeat</keyword>
<keyword evidence="6" id="KW-1185">Reference proteome</keyword>
<evidence type="ECO:0000256" key="2">
    <source>
        <dbReference type="ARBA" id="ARBA00023043"/>
    </source>
</evidence>
<dbReference type="EMBL" id="CP092014">
    <property type="protein sequence ID" value="WFN96797.1"/>
    <property type="molecule type" value="Genomic_DNA"/>
</dbReference>
<dbReference type="Gene3D" id="1.25.40.20">
    <property type="entry name" value="Ankyrin repeat-containing domain"/>
    <property type="match status" value="1"/>
</dbReference>
<dbReference type="Proteomes" id="UP001222680">
    <property type="component" value="Chromosome"/>
</dbReference>
<evidence type="ECO:0000256" key="1">
    <source>
        <dbReference type="ARBA" id="ARBA00022737"/>
    </source>
</evidence>
<accession>A0ABY8GHJ4</accession>
<proteinExistence type="predicted"/>
<name>A0ABY8GHJ4_EDWIC</name>
<evidence type="ECO:0000256" key="3">
    <source>
        <dbReference type="SAM" id="MobiDB-lite"/>
    </source>
</evidence>
<protein>
    <submittedName>
        <fullName evidence="5">ShET2/EspL2 family type III secretion system effector toxin</fullName>
    </submittedName>
</protein>
<evidence type="ECO:0000259" key="4">
    <source>
        <dbReference type="Pfam" id="PF07906"/>
    </source>
</evidence>
<feature type="compositionally biased region" description="Basic and acidic residues" evidence="3">
    <location>
        <begin position="17"/>
        <end position="35"/>
    </location>
</feature>
<dbReference type="RefSeq" id="WP_015872003.1">
    <property type="nucleotide sequence ID" value="NZ_AP028102.1"/>
</dbReference>
<dbReference type="PANTHER" id="PTHR24123:SF33">
    <property type="entry name" value="PROTEIN HOS4"/>
    <property type="match status" value="1"/>
</dbReference>
<gene>
    <name evidence="5" type="ORF">MAY91_01075</name>
</gene>
<evidence type="ECO:0000313" key="6">
    <source>
        <dbReference type="Proteomes" id="UP001222680"/>
    </source>
</evidence>
<feature type="region of interest" description="Disordered" evidence="3">
    <location>
        <begin position="1"/>
        <end position="35"/>
    </location>
</feature>
<feature type="domain" description="ShET2 enterotoxin N-terminal" evidence="4">
    <location>
        <begin position="44"/>
        <end position="292"/>
    </location>
</feature>
<dbReference type="PANTHER" id="PTHR24123">
    <property type="entry name" value="ANKYRIN REPEAT-CONTAINING"/>
    <property type="match status" value="1"/>
</dbReference>
<reference evidence="5 6" key="1">
    <citation type="submission" date="2022-02" db="EMBL/GenBank/DDBJ databases">
        <title>Phenotypic, genotypic and serological characterization of Edwardsiella ictaluri from catfish and ornamental fish species.</title>
        <authorList>
            <person name="Rose D."/>
            <person name="Tekedar H.C."/>
            <person name="Waldbieser G.C."/>
            <person name="Aarattuthodi S."/>
            <person name="Griffin M.J."/>
        </authorList>
    </citation>
    <scope>NUCLEOTIDE SEQUENCE [LARGE SCALE GENOMIC DNA]</scope>
    <source>
        <strain evidence="5 6">13 TAL-140 K3</strain>
    </source>
</reference>
<sequence length="666" mass="73050">MIKLTPPPNSSHPNIITDKEDITSDENPHALNAEKPEPAASPICFIDKQKPYFPDKKNTSLNLNCQVRDSFSNLITCRHLSAFWVAQFNQGEGKVNYKHFSSAEALNSNISVIEREASCTAPGVIQLIENKDWGCAIFDTFSDMRLNGDKFRALELSTISHAMALGLKIKNTINKEIWVIYLYDPNHTASHRRAEYSDNNQDDIKKLTAGDFLTKPYLRCHELIPAGVSMLVDRHIPVNTSIITRLPNNLLQQNIIWHAMTMGLTEVIQQVTEKINLSALTLKKREELVIARRRDGTPGLLMALQNGHTDTVLAYGKLLKKAGLPPEKTADLLLAKGEGGASGLVQSMQNGHADTVLAYGKLLKKAGLSPEKTADLLLAKGAGGVSGLAQAMQNGHADTILAYGDVINANAMCFNHDKIVNLLAANTTDDTTKKIPGLFFALQNGHTDAVLAYGELLKAANLSPDETATLLAAKRYDSSPGLLLASQNGYIDVIQAYGELLKDLNLNKAKAAELLAARRDDGISVLFMALYHGNVEIIKSYGMIIDNLKFNPSETEQLLDTGCSNGLNGLFFALSHGYKNAISTYGELICSAKFSPYKVARLLAAKGVNDTPGILMAYQNQHTEAIKSYIMVINDTGVIPYEITEHLPEKYRSKFFEVVNSYDTEI</sequence>
<keyword evidence="2" id="KW-0040">ANK repeat</keyword>
<organism evidence="5 6">
    <name type="scientific">Edwardsiella ictaluri</name>
    <dbReference type="NCBI Taxonomy" id="67780"/>
    <lineage>
        <taxon>Bacteria</taxon>
        <taxon>Pseudomonadati</taxon>
        <taxon>Pseudomonadota</taxon>
        <taxon>Gammaproteobacteria</taxon>
        <taxon>Enterobacterales</taxon>
        <taxon>Hafniaceae</taxon>
        <taxon>Edwardsiella</taxon>
    </lineage>
</organism>
<dbReference type="InterPro" id="IPR051165">
    <property type="entry name" value="Multifunctional_ANK_Repeat"/>
</dbReference>
<dbReference type="Pfam" id="PF07906">
    <property type="entry name" value="Toxin_15"/>
    <property type="match status" value="1"/>
</dbReference>
<dbReference type="InterPro" id="IPR012927">
    <property type="entry name" value="Toxin_15_N"/>
</dbReference>
<dbReference type="GeneID" id="69539624"/>
<evidence type="ECO:0000313" key="5">
    <source>
        <dbReference type="EMBL" id="WFN96797.1"/>
    </source>
</evidence>
<dbReference type="InterPro" id="IPR036770">
    <property type="entry name" value="Ankyrin_rpt-contain_sf"/>
</dbReference>